<dbReference type="Pfam" id="PF00612">
    <property type="entry name" value="IQ"/>
    <property type="match status" value="1"/>
</dbReference>
<dbReference type="CDD" id="cd00201">
    <property type="entry name" value="WW"/>
    <property type="match status" value="1"/>
</dbReference>
<evidence type="ECO:0000259" key="2">
    <source>
        <dbReference type="PROSITE" id="PS50020"/>
    </source>
</evidence>
<reference evidence="4 5" key="1">
    <citation type="submission" date="2024-10" db="EMBL/GenBank/DDBJ databases">
        <title>Updated reference genomes for cyclostephanoid diatoms.</title>
        <authorList>
            <person name="Roberts W.R."/>
            <person name="Alverson A.J."/>
        </authorList>
    </citation>
    <scope>NUCLEOTIDE SEQUENCE [LARGE SCALE GENOMIC DNA]</scope>
    <source>
        <strain evidence="4 5">AJA276-08</strain>
    </source>
</reference>
<comment type="caution">
    <text evidence="4">The sequence shown here is derived from an EMBL/GenBank/DDBJ whole genome shotgun (WGS) entry which is preliminary data.</text>
</comment>
<protein>
    <submittedName>
        <fullName evidence="4">Uncharacterized protein</fullName>
    </submittedName>
</protein>
<dbReference type="Pfam" id="PF00397">
    <property type="entry name" value="WW"/>
    <property type="match status" value="1"/>
</dbReference>
<dbReference type="InterPro" id="IPR001202">
    <property type="entry name" value="WW_dom"/>
</dbReference>
<dbReference type="InterPro" id="IPR001611">
    <property type="entry name" value="Leu-rich_rpt"/>
</dbReference>
<dbReference type="PROSITE" id="PS50020">
    <property type="entry name" value="WW_DOMAIN_2"/>
    <property type="match status" value="1"/>
</dbReference>
<dbReference type="InterPro" id="IPR006553">
    <property type="entry name" value="Leu-rich_rpt_Cys-con_subtyp"/>
</dbReference>
<keyword evidence="1" id="KW-0863">Zinc-finger</keyword>
<dbReference type="PROSITE" id="PS50119">
    <property type="entry name" value="ZF_BBOX"/>
    <property type="match status" value="1"/>
</dbReference>
<name>A0ABD3NM26_9STRA</name>
<proteinExistence type="predicted"/>
<evidence type="ECO:0000259" key="3">
    <source>
        <dbReference type="PROSITE" id="PS50119"/>
    </source>
</evidence>
<dbReference type="InterPro" id="IPR057207">
    <property type="entry name" value="FBXL15_LRR"/>
</dbReference>
<dbReference type="EMBL" id="JALLAZ020001394">
    <property type="protein sequence ID" value="KAL3775761.1"/>
    <property type="molecule type" value="Genomic_DNA"/>
</dbReference>
<sequence length="1043" mass="118451">MPRRKETSVRAKCITDIIPSALTALEKTISNDLPYQHVPAELLVPGQRCVLDLSTWSLVATDDCLGVIATYAETSSLEVLNLSGAENITDIGLQSLSGCTSSLRYLNFDNAYQITGVGLARITKKCNKLQHLFLSGCMGIDGAGFGILGQNCRELVSLKLSGCRQIKPWAFMKIFESCKGLQSLDISFCALVTDQEMKVLADNASYLRQLNLRDCKLISDVGLSYLSLGCPQLSEINLRRSEMPFRITDVALLQLGQACQSLTWISLHGCEMISDIGLSWLAGGSKDLRHLDLSNCNKVTNSGIRHIGECCQNLRSIILSNLKRVSDIGVRCLATGCKHLEALNGSGMSMLSDGIDRSFSLEGMQALGHSNSSVTLKHLNLRGCSLVSTLTMKAIGNFSNLETLDLSGCDKLTLVGAICIGKACKRLSSLSFSSCGDCINDAMLEVIVNHLEHLSSANLSFCPKVSDRSLKALATCSRLETLDLTGCVGVSDQSILQLCEGHFSPGLRHLFLARCCKIGDTSLSWITQGLKQTLDGRLSLETLSLKGTHVTSTAVKGIRDRFPYSVLKTNSSFLGFWPLSRTDDRKDIIHYHKRACSAAVIQARVRSRKEKDTLKRAREEYSKKRVAILIGALYRGRKARRRYRDLKRLRKQRLASVLRIQCAFRCRLSRKKRLRLRERRWLTIAPLASCVIQRQWRGVLGRRKAANKREERRQQCQRQVEAAIRIQAWCRMLRAKRIKLLLLCRWFTGELNRDRAAIRVQCAWRMTQGVKELRRLNVEFMKQQRLESFSASRIVGVYRTFIFRKAVKHRVERTRKRLECALVIQRWWIGQKERILRNILAAALVAEMRLNASRLIQRSVRRRQAYLQLLVLRQERDDIFALREASATTICRFGRVCVAKIRMQRRRVEFDEEIRRSILLKLWASTKIAAGWRGKLGRDRAKAARVVRAQRWKAMFSSAEQKTFYYNQDTGETRWEKPQCLLDLEPKPVCCNCAEFLAEFDCADCKEFFCTTCFEFIHYGGRRQRHSFRTVYDYYGRRKDSSS</sequence>
<keyword evidence="1" id="KW-0862">Zinc</keyword>
<evidence type="ECO:0000256" key="1">
    <source>
        <dbReference type="PROSITE-ProRule" id="PRU00024"/>
    </source>
</evidence>
<keyword evidence="5" id="KW-1185">Reference proteome</keyword>
<organism evidence="4 5">
    <name type="scientific">Stephanodiscus triporus</name>
    <dbReference type="NCBI Taxonomy" id="2934178"/>
    <lineage>
        <taxon>Eukaryota</taxon>
        <taxon>Sar</taxon>
        <taxon>Stramenopiles</taxon>
        <taxon>Ochrophyta</taxon>
        <taxon>Bacillariophyta</taxon>
        <taxon>Coscinodiscophyceae</taxon>
        <taxon>Thalassiosirophycidae</taxon>
        <taxon>Stephanodiscales</taxon>
        <taxon>Stephanodiscaceae</taxon>
        <taxon>Stephanodiscus</taxon>
    </lineage>
</organism>
<dbReference type="SMART" id="SM00015">
    <property type="entry name" value="IQ"/>
    <property type="match status" value="7"/>
</dbReference>
<gene>
    <name evidence="4" type="ORF">ACHAW5_005331</name>
</gene>
<dbReference type="Gene3D" id="3.80.10.10">
    <property type="entry name" value="Ribonuclease Inhibitor"/>
    <property type="match status" value="4"/>
</dbReference>
<evidence type="ECO:0000313" key="4">
    <source>
        <dbReference type="EMBL" id="KAL3775761.1"/>
    </source>
</evidence>
<dbReference type="SUPFAM" id="SSF51045">
    <property type="entry name" value="WW domain"/>
    <property type="match status" value="1"/>
</dbReference>
<dbReference type="Pfam" id="PF25372">
    <property type="entry name" value="DUF7885"/>
    <property type="match status" value="1"/>
</dbReference>
<feature type="domain" description="WW" evidence="2">
    <location>
        <begin position="952"/>
        <end position="980"/>
    </location>
</feature>
<accession>A0ABD3NM26</accession>
<dbReference type="PROSITE" id="PS50096">
    <property type="entry name" value="IQ"/>
    <property type="match status" value="2"/>
</dbReference>
<dbReference type="SUPFAM" id="SSF52047">
    <property type="entry name" value="RNI-like"/>
    <property type="match status" value="2"/>
</dbReference>
<dbReference type="InterPro" id="IPR000048">
    <property type="entry name" value="IQ_motif_EF-hand-BS"/>
</dbReference>
<dbReference type="Pfam" id="PF13516">
    <property type="entry name" value="LRR_6"/>
    <property type="match status" value="2"/>
</dbReference>
<dbReference type="AlphaFoldDB" id="A0ABD3NM26"/>
<evidence type="ECO:0000313" key="5">
    <source>
        <dbReference type="Proteomes" id="UP001530315"/>
    </source>
</evidence>
<dbReference type="Gene3D" id="2.20.70.10">
    <property type="match status" value="1"/>
</dbReference>
<dbReference type="PANTHER" id="PTHR13318">
    <property type="entry name" value="PARTNER OF PAIRED, ISOFORM B-RELATED"/>
    <property type="match status" value="1"/>
</dbReference>
<dbReference type="InterPro" id="IPR036020">
    <property type="entry name" value="WW_dom_sf"/>
</dbReference>
<dbReference type="GO" id="GO:0008270">
    <property type="term" value="F:zinc ion binding"/>
    <property type="evidence" value="ECO:0007669"/>
    <property type="project" value="UniProtKB-KW"/>
</dbReference>
<dbReference type="Proteomes" id="UP001530315">
    <property type="component" value="Unassembled WGS sequence"/>
</dbReference>
<feature type="domain" description="B box-type" evidence="3">
    <location>
        <begin position="985"/>
        <end position="1031"/>
    </location>
</feature>
<dbReference type="PROSITE" id="PS01159">
    <property type="entry name" value="WW_DOMAIN_1"/>
    <property type="match status" value="1"/>
</dbReference>
<keyword evidence="1" id="KW-0479">Metal-binding</keyword>
<dbReference type="SMART" id="SM00367">
    <property type="entry name" value="LRR_CC"/>
    <property type="match status" value="17"/>
</dbReference>
<dbReference type="InterPro" id="IPR000315">
    <property type="entry name" value="Znf_B-box"/>
</dbReference>
<dbReference type="InterPro" id="IPR032675">
    <property type="entry name" value="LRR_dom_sf"/>
</dbReference>